<keyword evidence="2" id="KW-0539">Nucleus</keyword>
<keyword evidence="1" id="KW-0479">Metal-binding</keyword>
<evidence type="ECO:0000256" key="2">
    <source>
        <dbReference type="ARBA" id="ARBA00023242"/>
    </source>
</evidence>
<evidence type="ECO:0000256" key="1">
    <source>
        <dbReference type="ARBA" id="ARBA00022723"/>
    </source>
</evidence>
<evidence type="ECO:0000256" key="3">
    <source>
        <dbReference type="SAM" id="MobiDB-lite"/>
    </source>
</evidence>
<dbReference type="Pfam" id="PF00172">
    <property type="entry name" value="Zn_clus"/>
    <property type="match status" value="1"/>
</dbReference>
<dbReference type="EMBL" id="KN847530">
    <property type="protein sequence ID" value="KIW08889.1"/>
    <property type="molecule type" value="Genomic_DNA"/>
</dbReference>
<evidence type="ECO:0000313" key="5">
    <source>
        <dbReference type="EMBL" id="KIW08889.1"/>
    </source>
</evidence>
<dbReference type="VEuPathDB" id="FungiDB:PV09_00811"/>
<dbReference type="PANTHER" id="PTHR31668:SF20">
    <property type="entry name" value="ZN(II)2CYS6 TRANSCRIPTION FACTOR (EUROFUNG)"/>
    <property type="match status" value="1"/>
</dbReference>
<feature type="compositionally biased region" description="Polar residues" evidence="3">
    <location>
        <begin position="495"/>
        <end position="516"/>
    </location>
</feature>
<dbReference type="GeneID" id="27308784"/>
<feature type="region of interest" description="Disordered" evidence="3">
    <location>
        <begin position="558"/>
        <end position="582"/>
    </location>
</feature>
<dbReference type="InParanoid" id="A0A0D2BBY9"/>
<dbReference type="CDD" id="cd12148">
    <property type="entry name" value="fungal_TF_MHR"/>
    <property type="match status" value="1"/>
</dbReference>
<dbReference type="Gene3D" id="4.10.240.10">
    <property type="entry name" value="Zn(2)-C6 fungal-type DNA-binding domain"/>
    <property type="match status" value="1"/>
</dbReference>
<sequence>MSSGSATTSAPVKRACDSCHRRKVKCIGEGTNPCKNCMSARLNCTYNAIPQKKGPKGSRAKVLSEIRETQRQSQLSAGQYEYGISRSISPAALSRTPGLVTPEIVNACVDYFFSNLYPTLPILHHRKVQQTVMAMGHSIEAYCKMVSLCAYTLFQPNMVLPSHVRSNDELGQISNIALARLYLDEAIRVRKGYEFSEDPTIIAVYTSFFIFSCYFCLDRQNAAWVYLRQAMTLAHVMGMHDESSYKNEDFIDSSRKRRFFWVLFMTERAYAFKRHRPLTLYDTIELPTVDEDPTETVQLTGFIHLIKLYKPFDETFFGLWNRTVHGTVPSWLVQLQQQLSDALPTYLDGTETQVVDLKISQQWLKIMIWQLAISHGFISSMASDNTLSFRFPIEISRELVEMAANFSQHAMEVHGSGIVEKLFDVACTLVDVMACVPLSPTSYDMGPRQYLNSFVSLISSLRVGQSRFLPLLQNKIAEVLPSYQLPSHPRLDMYGSSSQSATPNPGSSTPYDGSSSLALRHNVNQVHYPEETLGTLPTQLNDPSTYTPFSSSVRFQGTTTTADMSGSGLYHTHLPRSSGYPG</sequence>
<dbReference type="FunCoup" id="A0A0D2BBY9">
    <property type="interactions" value="512"/>
</dbReference>
<dbReference type="GO" id="GO:0008270">
    <property type="term" value="F:zinc ion binding"/>
    <property type="evidence" value="ECO:0007669"/>
    <property type="project" value="InterPro"/>
</dbReference>
<dbReference type="RefSeq" id="XP_016218758.1">
    <property type="nucleotide sequence ID" value="XM_016353605.1"/>
</dbReference>
<reference evidence="5 6" key="1">
    <citation type="submission" date="2015-01" db="EMBL/GenBank/DDBJ databases">
        <title>The Genome Sequence of Ochroconis gallopava CBS43764.</title>
        <authorList>
            <consortium name="The Broad Institute Genomics Platform"/>
            <person name="Cuomo C."/>
            <person name="de Hoog S."/>
            <person name="Gorbushina A."/>
            <person name="Stielow B."/>
            <person name="Teixiera M."/>
            <person name="Abouelleil A."/>
            <person name="Chapman S.B."/>
            <person name="Priest M."/>
            <person name="Young S.K."/>
            <person name="Wortman J."/>
            <person name="Nusbaum C."/>
            <person name="Birren B."/>
        </authorList>
    </citation>
    <scope>NUCLEOTIDE SEQUENCE [LARGE SCALE GENOMIC DNA]</scope>
    <source>
        <strain evidence="5 6">CBS 43764</strain>
    </source>
</reference>
<dbReference type="GO" id="GO:0003677">
    <property type="term" value="F:DNA binding"/>
    <property type="evidence" value="ECO:0007669"/>
    <property type="project" value="InterPro"/>
</dbReference>
<dbReference type="OrthoDB" id="4132249at2759"/>
<gene>
    <name evidence="5" type="ORF">PV09_00811</name>
</gene>
<dbReference type="PROSITE" id="PS00463">
    <property type="entry name" value="ZN2_CY6_FUNGAL_1"/>
    <property type="match status" value="1"/>
</dbReference>
<dbReference type="InterPro" id="IPR007219">
    <property type="entry name" value="XnlR_reg_dom"/>
</dbReference>
<dbReference type="SMART" id="SM00066">
    <property type="entry name" value="GAL4"/>
    <property type="match status" value="1"/>
</dbReference>
<feature type="domain" description="Zn(2)-C6 fungal-type" evidence="4">
    <location>
        <begin position="15"/>
        <end position="46"/>
    </location>
</feature>
<evidence type="ECO:0000313" key="6">
    <source>
        <dbReference type="Proteomes" id="UP000053259"/>
    </source>
</evidence>
<dbReference type="CDD" id="cd00067">
    <property type="entry name" value="GAL4"/>
    <property type="match status" value="1"/>
</dbReference>
<dbReference type="SMART" id="SM00906">
    <property type="entry name" value="Fungal_trans"/>
    <property type="match status" value="1"/>
</dbReference>
<protein>
    <recommendedName>
        <fullName evidence="4">Zn(2)-C6 fungal-type domain-containing protein</fullName>
    </recommendedName>
</protein>
<feature type="region of interest" description="Disordered" evidence="3">
    <location>
        <begin position="491"/>
        <end position="516"/>
    </location>
</feature>
<name>A0A0D2BBY9_9PEZI</name>
<dbReference type="AlphaFoldDB" id="A0A0D2BBY9"/>
<dbReference type="InterPro" id="IPR050797">
    <property type="entry name" value="Carb_Metab_Trans_Reg"/>
</dbReference>
<dbReference type="HOGENOM" id="CLU_016574_3_1_1"/>
<dbReference type="Proteomes" id="UP000053259">
    <property type="component" value="Unassembled WGS sequence"/>
</dbReference>
<organism evidence="5 6">
    <name type="scientific">Verruconis gallopava</name>
    <dbReference type="NCBI Taxonomy" id="253628"/>
    <lineage>
        <taxon>Eukaryota</taxon>
        <taxon>Fungi</taxon>
        <taxon>Dikarya</taxon>
        <taxon>Ascomycota</taxon>
        <taxon>Pezizomycotina</taxon>
        <taxon>Dothideomycetes</taxon>
        <taxon>Pleosporomycetidae</taxon>
        <taxon>Venturiales</taxon>
        <taxon>Sympoventuriaceae</taxon>
        <taxon>Verruconis</taxon>
    </lineage>
</organism>
<dbReference type="InterPro" id="IPR001138">
    <property type="entry name" value="Zn2Cys6_DnaBD"/>
</dbReference>
<dbReference type="SUPFAM" id="SSF57701">
    <property type="entry name" value="Zn2/Cys6 DNA-binding domain"/>
    <property type="match status" value="1"/>
</dbReference>
<dbReference type="Pfam" id="PF04082">
    <property type="entry name" value="Fungal_trans"/>
    <property type="match status" value="1"/>
</dbReference>
<evidence type="ECO:0000259" key="4">
    <source>
        <dbReference type="PROSITE" id="PS50048"/>
    </source>
</evidence>
<keyword evidence="6" id="KW-1185">Reference proteome</keyword>
<dbReference type="GO" id="GO:0000981">
    <property type="term" value="F:DNA-binding transcription factor activity, RNA polymerase II-specific"/>
    <property type="evidence" value="ECO:0007669"/>
    <property type="project" value="InterPro"/>
</dbReference>
<accession>A0A0D2BBY9</accession>
<dbReference type="InterPro" id="IPR036864">
    <property type="entry name" value="Zn2-C6_fun-type_DNA-bd_sf"/>
</dbReference>
<dbReference type="STRING" id="253628.A0A0D2BBY9"/>
<dbReference type="PROSITE" id="PS50048">
    <property type="entry name" value="ZN2_CY6_FUNGAL_2"/>
    <property type="match status" value="1"/>
</dbReference>
<proteinExistence type="predicted"/>
<dbReference type="PANTHER" id="PTHR31668">
    <property type="entry name" value="GLUCOSE TRANSPORT TRANSCRIPTION REGULATOR RGT1-RELATED-RELATED"/>
    <property type="match status" value="1"/>
</dbReference>
<dbReference type="GO" id="GO:0006351">
    <property type="term" value="P:DNA-templated transcription"/>
    <property type="evidence" value="ECO:0007669"/>
    <property type="project" value="InterPro"/>
</dbReference>